<evidence type="ECO:0000313" key="2">
    <source>
        <dbReference type="Proteomes" id="UP001060215"/>
    </source>
</evidence>
<sequence length="933" mass="104432">MVQKQRTAPINEFEISHESSTNTWHVVGFGLQRFVQMTNWRYIDSERRFQHVLEACGVYKSLIKLGVKEGDTVVGEMEMVWHDSADSSRLNLRKGSTGSIKWPQWTLCNHVIQVPLCQSITVNGSLTEPLIPQQYHSSNAVGDEVREAESNTDADEDRTPLRNPKLRKHRSRDHSLIRLLNVDLKVLLGFAIIAFLIVLFTIHRLLIAVEHPQKPRVVTPFPAPKIMDLPQFHGDHKESLYWGTYRPNVYLGIRARTPQSLVAGLMWLGLKDGRYFMRHVCQDSDELKTYGWACHNGRDYGRQMLVDQDMTLMTSFLKSKEDGSGYGGDWAVRIDVQSEKSKLSEEMQTVHLFFYLADEDGNALSLSRETLNIHENSLLAFGSQTDVGSWNLNLESMGDLEVHYSGFRTSHIHNLSDLVQQNLGAQVRKFGHLQLSDTTDDSSNILVFQILGRISFRTDVAFISGTGKEKEFDDKFKKCFNLADELDSESISTGEAAVASLLGGIGYFYGQSKISVPSNSNRSWQLDGQRRWLASSRWAAATQYALAVSLTSSQNDLIQLEIADESNILTKTKDAVITLQGVLEGKHDKVIEETLNQYQNIHFRAGRGSHGPGKKQNGAKGEDVVVKVAPGMVIREAAMDGEQGEVLLELLYPGQRVLYLPGGRGGRGNASFKSGTNKVPKIAEIGEEGPELWLELELKLVADVGIIGAPNAGKSTLLSVISAAQPAIANYPFTTSLPNLGVVSFDYDSTMVVADLPEATHEVICAAYELVRKRMDDNKEEGWNNPVNLNHVADMVQKQRTAPINEFEISHESSTNTWHVVGSGLQRFVQMTNWRYIDSERRFQHVLEACGVYKSLIKLGVKEGDTVVVGEYKIVVDGEWRHDEHQPFENGNYGTVNTVFLARESDYVPGILNPQMNSDSNMDVDNEAFKRLV</sequence>
<reference evidence="1 2" key="1">
    <citation type="journal article" date="2022" name="Plant J.">
        <title>Chromosome-level genome of Camellia lanceoleosa provides a valuable resource for understanding genome evolution and self-incompatibility.</title>
        <authorList>
            <person name="Gong W."/>
            <person name="Xiao S."/>
            <person name="Wang L."/>
            <person name="Liao Z."/>
            <person name="Chang Y."/>
            <person name="Mo W."/>
            <person name="Hu G."/>
            <person name="Li W."/>
            <person name="Zhao G."/>
            <person name="Zhu H."/>
            <person name="Hu X."/>
            <person name="Ji K."/>
            <person name="Xiang X."/>
            <person name="Song Q."/>
            <person name="Yuan D."/>
            <person name="Jin S."/>
            <person name="Zhang L."/>
        </authorList>
    </citation>
    <scope>NUCLEOTIDE SEQUENCE [LARGE SCALE GENOMIC DNA]</scope>
    <source>
        <strain evidence="1">SQ_2022a</strain>
    </source>
</reference>
<keyword evidence="2" id="KW-1185">Reference proteome</keyword>
<proteinExistence type="predicted"/>
<comment type="caution">
    <text evidence="1">The sequence shown here is derived from an EMBL/GenBank/DDBJ whole genome shotgun (WGS) entry which is preliminary data.</text>
</comment>
<protein>
    <submittedName>
        <fullName evidence="1">Mannosyl-oligosaccharide glucosidase GCS1</fullName>
    </submittedName>
</protein>
<accession>A0ACC0GVB3</accession>
<dbReference type="Proteomes" id="UP001060215">
    <property type="component" value="Chromosome 9"/>
</dbReference>
<evidence type="ECO:0000313" key="1">
    <source>
        <dbReference type="EMBL" id="KAI8004651.1"/>
    </source>
</evidence>
<dbReference type="EMBL" id="CM045766">
    <property type="protein sequence ID" value="KAI8004651.1"/>
    <property type="molecule type" value="Genomic_DNA"/>
</dbReference>
<name>A0ACC0GVB3_9ERIC</name>
<organism evidence="1 2">
    <name type="scientific">Camellia lanceoleosa</name>
    <dbReference type="NCBI Taxonomy" id="1840588"/>
    <lineage>
        <taxon>Eukaryota</taxon>
        <taxon>Viridiplantae</taxon>
        <taxon>Streptophyta</taxon>
        <taxon>Embryophyta</taxon>
        <taxon>Tracheophyta</taxon>
        <taxon>Spermatophyta</taxon>
        <taxon>Magnoliopsida</taxon>
        <taxon>eudicotyledons</taxon>
        <taxon>Gunneridae</taxon>
        <taxon>Pentapetalae</taxon>
        <taxon>asterids</taxon>
        <taxon>Ericales</taxon>
        <taxon>Theaceae</taxon>
        <taxon>Camellia</taxon>
    </lineage>
</organism>
<gene>
    <name evidence="1" type="ORF">LOK49_LG08G03139</name>
</gene>